<dbReference type="PANTHER" id="PTHR33608">
    <property type="entry name" value="BLL2464 PROTEIN"/>
    <property type="match status" value="1"/>
</dbReference>
<evidence type="ECO:0000313" key="3">
    <source>
        <dbReference type="Proteomes" id="UP000233293"/>
    </source>
</evidence>
<evidence type="ECO:0000313" key="2">
    <source>
        <dbReference type="EMBL" id="PKU23807.1"/>
    </source>
</evidence>
<comment type="caution">
    <text evidence="2">The sequence shown here is derived from an EMBL/GenBank/DDBJ whole genome shotgun (WGS) entry which is preliminary data.</text>
</comment>
<dbReference type="Pfam" id="PF01882">
    <property type="entry name" value="DUF58"/>
    <property type="match status" value="1"/>
</dbReference>
<feature type="domain" description="DUF58" evidence="1">
    <location>
        <begin position="52"/>
        <end position="252"/>
    </location>
</feature>
<evidence type="ECO:0000259" key="1">
    <source>
        <dbReference type="Pfam" id="PF01882"/>
    </source>
</evidence>
<dbReference type="InterPro" id="IPR002881">
    <property type="entry name" value="DUF58"/>
</dbReference>
<dbReference type="OrthoDB" id="9794556at2"/>
<keyword evidence="3" id="KW-1185">Reference proteome</keyword>
<gene>
    <name evidence="2" type="ORF">CWS72_15085</name>
</gene>
<protein>
    <submittedName>
        <fullName evidence="2">DUF58 domain-containing protein</fullName>
    </submittedName>
</protein>
<dbReference type="Proteomes" id="UP000233293">
    <property type="component" value="Unassembled WGS sequence"/>
</dbReference>
<organism evidence="2 3">
    <name type="scientific">Telmatospirillum siberiense</name>
    <dbReference type="NCBI Taxonomy" id="382514"/>
    <lineage>
        <taxon>Bacteria</taxon>
        <taxon>Pseudomonadati</taxon>
        <taxon>Pseudomonadota</taxon>
        <taxon>Alphaproteobacteria</taxon>
        <taxon>Rhodospirillales</taxon>
        <taxon>Rhodospirillaceae</taxon>
        <taxon>Telmatospirillum</taxon>
    </lineage>
</organism>
<proteinExistence type="predicted"/>
<reference evidence="3" key="1">
    <citation type="submission" date="2017-12" db="EMBL/GenBank/DDBJ databases">
        <title>Draft genome sequence of Telmatospirillum siberiense 26-4b1T, an acidotolerant peatland alphaproteobacterium potentially involved in sulfur cycling.</title>
        <authorList>
            <person name="Hausmann B."/>
            <person name="Pjevac P."/>
            <person name="Schreck K."/>
            <person name="Herbold C.W."/>
            <person name="Daims H."/>
            <person name="Wagner M."/>
            <person name="Pester M."/>
            <person name="Loy A."/>
        </authorList>
    </citation>
    <scope>NUCLEOTIDE SEQUENCE [LARGE SCALE GENOMIC DNA]</scope>
    <source>
        <strain evidence="3">26-4b1</strain>
    </source>
</reference>
<name>A0A2N3PTU5_9PROT</name>
<sequence length="288" mass="31281">MVEDVRGLQLEAETLAASLPALLIAVDRVAANVTQGAHGRRRSGPGENFWQFRRYQPGDPATAIDWRQSAKSDPLYVRETEWAAAQTVWVWPDPSPSMRWRSRSDLPEKHRRAALLALVVALLLLQGGERVGLLGGGEAPGTGTALLPAMAGDMLASAGEGALPDVPVARRAHVLLLSDFLMPPERLEAQLRRWADAGVQGHLVHLLDPAEIDLPYQGRVRFSGLEGEGDVEVPRAEALREAYAARLAAHRAALRELTGAMGWTLLDHRTDEEPGAAVIALHNALARR</sequence>
<dbReference type="RefSeq" id="WP_101251443.1">
    <property type="nucleotide sequence ID" value="NZ_PIUM01000017.1"/>
</dbReference>
<dbReference type="AlphaFoldDB" id="A0A2N3PTU5"/>
<dbReference type="PANTHER" id="PTHR33608:SF6">
    <property type="entry name" value="BLL2464 PROTEIN"/>
    <property type="match status" value="1"/>
</dbReference>
<accession>A0A2N3PTU5</accession>
<dbReference type="EMBL" id="PIUM01000017">
    <property type="protein sequence ID" value="PKU23807.1"/>
    <property type="molecule type" value="Genomic_DNA"/>
</dbReference>